<gene>
    <name evidence="1" type="ORF">E7Z75_05835</name>
</gene>
<protein>
    <recommendedName>
        <fullName evidence="3">DUF4258 domain-containing protein</fullName>
    </recommendedName>
</protein>
<accession>A0A8T3VN04</accession>
<comment type="caution">
    <text evidence="1">The sequence shown here is derived from an EMBL/GenBank/DDBJ whole genome shotgun (WGS) entry which is preliminary data.</text>
</comment>
<reference evidence="1" key="1">
    <citation type="submission" date="2019-04" db="EMBL/GenBank/DDBJ databases">
        <title>Evolution of Biomass-Degrading Anaerobic Consortia Revealed by Metagenomics.</title>
        <authorList>
            <person name="Peng X."/>
        </authorList>
    </citation>
    <scope>NUCLEOTIDE SEQUENCE</scope>
    <source>
        <strain evidence="1">SIG14</strain>
    </source>
</reference>
<dbReference type="Proteomes" id="UP000732619">
    <property type="component" value="Unassembled WGS sequence"/>
</dbReference>
<dbReference type="AlphaFoldDB" id="A0A8T3VN04"/>
<name>A0A8T3VN04_METOL</name>
<evidence type="ECO:0000313" key="2">
    <source>
        <dbReference type="Proteomes" id="UP000732619"/>
    </source>
</evidence>
<sequence>MRDYNINNLIKILKCHNPNEIYLSSHVLENCFERDYSLNYVHSCLLEKIPLSISKTSENRFLLIYPHETIKFQDLYIVIEINDDEKITVVTVYCFDKRRREREVKR</sequence>
<evidence type="ECO:0008006" key="3">
    <source>
        <dbReference type="Google" id="ProtNLM"/>
    </source>
</evidence>
<organism evidence="1 2">
    <name type="scientific">Methanobrevibacter olleyae</name>
    <dbReference type="NCBI Taxonomy" id="294671"/>
    <lineage>
        <taxon>Archaea</taxon>
        <taxon>Methanobacteriati</taxon>
        <taxon>Methanobacteriota</taxon>
        <taxon>Methanomada group</taxon>
        <taxon>Methanobacteria</taxon>
        <taxon>Methanobacteriales</taxon>
        <taxon>Methanobacteriaceae</taxon>
        <taxon>Methanobrevibacter</taxon>
    </lineage>
</organism>
<dbReference type="EMBL" id="SUTG01000024">
    <property type="protein sequence ID" value="MBE6512642.1"/>
    <property type="molecule type" value="Genomic_DNA"/>
</dbReference>
<proteinExistence type="predicted"/>
<evidence type="ECO:0000313" key="1">
    <source>
        <dbReference type="EMBL" id="MBE6512642.1"/>
    </source>
</evidence>